<sequence length="85" mass="9594">MGALHVNASEQCFLLVPDFLLKTKTTVLPHPPYSLDLAPSDFSLFPKRLEGHQFQSAEEVKSTSQAELKNISKNGFQKCFHDLYL</sequence>
<dbReference type="AlphaFoldDB" id="A0A8X6SQ62"/>
<evidence type="ECO:0000313" key="1">
    <source>
        <dbReference type="EMBL" id="GFY15405.1"/>
    </source>
</evidence>
<gene>
    <name evidence="1" type="ORF">TNCV_1572161</name>
</gene>
<evidence type="ECO:0008006" key="3">
    <source>
        <dbReference type="Google" id="ProtNLM"/>
    </source>
</evidence>
<dbReference type="Proteomes" id="UP000887159">
    <property type="component" value="Unassembled WGS sequence"/>
</dbReference>
<dbReference type="EMBL" id="BMAU01021334">
    <property type="protein sequence ID" value="GFY15405.1"/>
    <property type="molecule type" value="Genomic_DNA"/>
</dbReference>
<reference evidence="1" key="1">
    <citation type="submission" date="2020-08" db="EMBL/GenBank/DDBJ databases">
        <title>Multicomponent nature underlies the extraordinary mechanical properties of spider dragline silk.</title>
        <authorList>
            <person name="Kono N."/>
            <person name="Nakamura H."/>
            <person name="Mori M."/>
            <person name="Yoshida Y."/>
            <person name="Ohtoshi R."/>
            <person name="Malay A.D."/>
            <person name="Moran D.A.P."/>
            <person name="Tomita M."/>
            <person name="Numata K."/>
            <person name="Arakawa K."/>
        </authorList>
    </citation>
    <scope>NUCLEOTIDE SEQUENCE</scope>
</reference>
<accession>A0A8X6SQ62</accession>
<protein>
    <recommendedName>
        <fullName evidence="3">Transposase</fullName>
    </recommendedName>
</protein>
<keyword evidence="2" id="KW-1185">Reference proteome</keyword>
<dbReference type="InterPro" id="IPR036397">
    <property type="entry name" value="RNaseH_sf"/>
</dbReference>
<dbReference type="Gene3D" id="3.30.420.10">
    <property type="entry name" value="Ribonuclease H-like superfamily/Ribonuclease H"/>
    <property type="match status" value="1"/>
</dbReference>
<comment type="caution">
    <text evidence="1">The sequence shown here is derived from an EMBL/GenBank/DDBJ whole genome shotgun (WGS) entry which is preliminary data.</text>
</comment>
<evidence type="ECO:0000313" key="2">
    <source>
        <dbReference type="Proteomes" id="UP000887159"/>
    </source>
</evidence>
<name>A0A8X6SQ62_TRICX</name>
<organism evidence="1 2">
    <name type="scientific">Trichonephila clavipes</name>
    <name type="common">Golden silk orbweaver</name>
    <name type="synonym">Nephila clavipes</name>
    <dbReference type="NCBI Taxonomy" id="2585209"/>
    <lineage>
        <taxon>Eukaryota</taxon>
        <taxon>Metazoa</taxon>
        <taxon>Ecdysozoa</taxon>
        <taxon>Arthropoda</taxon>
        <taxon>Chelicerata</taxon>
        <taxon>Arachnida</taxon>
        <taxon>Araneae</taxon>
        <taxon>Araneomorphae</taxon>
        <taxon>Entelegynae</taxon>
        <taxon>Araneoidea</taxon>
        <taxon>Nephilidae</taxon>
        <taxon>Trichonephila</taxon>
    </lineage>
</organism>
<proteinExistence type="predicted"/>
<dbReference type="GO" id="GO:0003676">
    <property type="term" value="F:nucleic acid binding"/>
    <property type="evidence" value="ECO:0007669"/>
    <property type="project" value="InterPro"/>
</dbReference>